<evidence type="ECO:0000313" key="2">
    <source>
        <dbReference type="Proteomes" id="UP000296049"/>
    </source>
</evidence>
<keyword evidence="2" id="KW-1185">Reference proteome</keyword>
<reference evidence="2" key="1">
    <citation type="journal article" date="2013" name="Nat. Genet.">
        <title>The duck genome and transcriptome provide insight into an avian influenza virus reservoir species.</title>
        <authorList>
            <person name="Huang Y."/>
            <person name="Li Y."/>
            <person name="Burt D.W."/>
            <person name="Chen H."/>
            <person name="Zhang Y."/>
            <person name="Qian W."/>
            <person name="Kim H."/>
            <person name="Gan S."/>
            <person name="Zhao Y."/>
            <person name="Li J."/>
            <person name="Yi K."/>
            <person name="Feng H."/>
            <person name="Zhu P."/>
            <person name="Li B."/>
            <person name="Liu Q."/>
            <person name="Fairley S."/>
            <person name="Magor K.E."/>
            <person name="Du Z."/>
            <person name="Hu X."/>
            <person name="Goodman L."/>
            <person name="Tafer H."/>
            <person name="Vignal A."/>
            <person name="Lee T."/>
            <person name="Kim K.W."/>
            <person name="Sheng Z."/>
            <person name="An Y."/>
            <person name="Searle S."/>
            <person name="Herrero J."/>
            <person name="Groenen M.A."/>
            <person name="Crooijmans R.P."/>
            <person name="Faraut T."/>
            <person name="Cai Q."/>
            <person name="Webster R.G."/>
            <person name="Aldridge J.R."/>
            <person name="Warren W.C."/>
            <person name="Bartschat S."/>
            <person name="Kehr S."/>
            <person name="Marz M."/>
            <person name="Stadler P.F."/>
            <person name="Smith J."/>
            <person name="Kraus R.H."/>
            <person name="Zhao Y."/>
            <person name="Ren L."/>
            <person name="Fei J."/>
            <person name="Morisson M."/>
            <person name="Kaiser P."/>
            <person name="Griffin D.K."/>
            <person name="Rao M."/>
            <person name="Pitel F."/>
            <person name="Wang J."/>
            <person name="Li N."/>
        </authorList>
    </citation>
    <scope>NUCLEOTIDE SEQUENCE [LARGE SCALE GENOMIC DNA]</scope>
</reference>
<organism evidence="1 2">
    <name type="scientific">Anas platyrhynchos</name>
    <name type="common">Mallard</name>
    <name type="synonym">Anas boschas</name>
    <dbReference type="NCBI Taxonomy" id="8839"/>
    <lineage>
        <taxon>Eukaryota</taxon>
        <taxon>Metazoa</taxon>
        <taxon>Chordata</taxon>
        <taxon>Craniata</taxon>
        <taxon>Vertebrata</taxon>
        <taxon>Euteleostomi</taxon>
        <taxon>Archelosauria</taxon>
        <taxon>Archosauria</taxon>
        <taxon>Dinosauria</taxon>
        <taxon>Saurischia</taxon>
        <taxon>Theropoda</taxon>
        <taxon>Coelurosauria</taxon>
        <taxon>Aves</taxon>
        <taxon>Neognathae</taxon>
        <taxon>Galloanserae</taxon>
        <taxon>Anseriformes</taxon>
        <taxon>Anatidae</taxon>
        <taxon>Anatinae</taxon>
        <taxon>Anas</taxon>
    </lineage>
</organism>
<name>R0JX34_ANAPL</name>
<protein>
    <submittedName>
        <fullName evidence="1">Uncharacterized protein</fullName>
    </submittedName>
</protein>
<gene>
    <name evidence="1" type="ORF">Anapl_01563</name>
</gene>
<dbReference type="AlphaFoldDB" id="R0JX34"/>
<dbReference type="Proteomes" id="UP000296049">
    <property type="component" value="Unassembled WGS sequence"/>
</dbReference>
<proteinExistence type="predicted"/>
<sequence>MDRAAVPGAVSLFPAALGSATDFGGGCSQQSDALEVKVGEHGRDLSTKKLEVVASITVCSAEAPQRWAPSVWQRCEKRAMLKVCLPSTQLGDLLFTGEQKKCNAL</sequence>
<dbReference type="EMBL" id="KB743040">
    <property type="protein sequence ID" value="EOB01817.1"/>
    <property type="molecule type" value="Genomic_DNA"/>
</dbReference>
<evidence type="ECO:0000313" key="1">
    <source>
        <dbReference type="EMBL" id="EOB01817.1"/>
    </source>
</evidence>
<accession>R0JX34</accession>